<keyword evidence="3" id="KW-0597">Phosphoprotein</keyword>
<keyword evidence="7" id="KW-1185">Reference proteome</keyword>
<protein>
    <submittedName>
        <fullName evidence="6">AMP-binding protein</fullName>
    </submittedName>
</protein>
<dbReference type="Pfam" id="PF00550">
    <property type="entry name" value="PP-binding"/>
    <property type="match status" value="1"/>
</dbReference>
<dbReference type="Gene3D" id="3.30.300.30">
    <property type="match status" value="1"/>
</dbReference>
<dbReference type="PROSITE" id="PS00012">
    <property type="entry name" value="PHOSPHOPANTETHEINE"/>
    <property type="match status" value="1"/>
</dbReference>
<dbReference type="Pfam" id="PF13193">
    <property type="entry name" value="AMP-binding_C"/>
    <property type="match status" value="1"/>
</dbReference>
<dbReference type="RefSeq" id="WP_395803949.1">
    <property type="nucleotide sequence ID" value="NZ_CP043494.1"/>
</dbReference>
<dbReference type="SUPFAM" id="SSF56801">
    <property type="entry name" value="Acetyl-CoA synthetase-like"/>
    <property type="match status" value="1"/>
</dbReference>
<evidence type="ECO:0000259" key="5">
    <source>
        <dbReference type="PROSITE" id="PS50075"/>
    </source>
</evidence>
<name>A0ABY9WWK0_9BACT</name>
<accession>A0ABY9WWK0</accession>
<gene>
    <name evidence="6" type="ORF">F0U60_27900</name>
</gene>
<evidence type="ECO:0000256" key="4">
    <source>
        <dbReference type="SAM" id="MobiDB-lite"/>
    </source>
</evidence>
<dbReference type="InterPro" id="IPR023213">
    <property type="entry name" value="CAT-like_dom_sf"/>
</dbReference>
<comment type="cofactor">
    <cofactor evidence="1">
        <name>pantetheine 4'-phosphate</name>
        <dbReference type="ChEBI" id="CHEBI:47942"/>
    </cofactor>
</comment>
<dbReference type="Gene3D" id="2.30.38.10">
    <property type="entry name" value="Luciferase, Domain 3"/>
    <property type="match status" value="1"/>
</dbReference>
<dbReference type="InterPro" id="IPR001242">
    <property type="entry name" value="Condensation_dom"/>
</dbReference>
<dbReference type="InterPro" id="IPR045851">
    <property type="entry name" value="AMP-bd_C_sf"/>
</dbReference>
<evidence type="ECO:0000313" key="6">
    <source>
        <dbReference type="EMBL" id="WNG47517.1"/>
    </source>
</evidence>
<keyword evidence="2" id="KW-0596">Phosphopantetheine</keyword>
<evidence type="ECO:0000256" key="1">
    <source>
        <dbReference type="ARBA" id="ARBA00001957"/>
    </source>
</evidence>
<evidence type="ECO:0000313" key="7">
    <source>
        <dbReference type="Proteomes" id="UP001611383"/>
    </source>
</evidence>
<dbReference type="InterPro" id="IPR009081">
    <property type="entry name" value="PP-bd_ACP"/>
</dbReference>
<dbReference type="PROSITE" id="PS50075">
    <property type="entry name" value="CARRIER"/>
    <property type="match status" value="1"/>
</dbReference>
<evidence type="ECO:0000256" key="3">
    <source>
        <dbReference type="ARBA" id="ARBA00022553"/>
    </source>
</evidence>
<dbReference type="PANTHER" id="PTHR45527:SF1">
    <property type="entry name" value="FATTY ACID SYNTHASE"/>
    <property type="match status" value="1"/>
</dbReference>
<dbReference type="SUPFAM" id="SSF47336">
    <property type="entry name" value="ACP-like"/>
    <property type="match status" value="1"/>
</dbReference>
<feature type="compositionally biased region" description="Low complexity" evidence="4">
    <location>
        <begin position="683"/>
        <end position="696"/>
    </location>
</feature>
<organism evidence="6 7">
    <name type="scientific">Archangium minus</name>
    <dbReference type="NCBI Taxonomy" id="83450"/>
    <lineage>
        <taxon>Bacteria</taxon>
        <taxon>Pseudomonadati</taxon>
        <taxon>Myxococcota</taxon>
        <taxon>Myxococcia</taxon>
        <taxon>Myxococcales</taxon>
        <taxon>Cystobacterineae</taxon>
        <taxon>Archangiaceae</taxon>
        <taxon>Archangium</taxon>
    </lineage>
</organism>
<proteinExistence type="predicted"/>
<reference evidence="6 7" key="1">
    <citation type="submission" date="2019-08" db="EMBL/GenBank/DDBJ databases">
        <title>Archangium and Cystobacter genomes.</title>
        <authorList>
            <person name="Chen I.-C.K."/>
            <person name="Wielgoss S."/>
        </authorList>
    </citation>
    <scope>NUCLEOTIDE SEQUENCE [LARGE SCALE GENOMIC DNA]</scope>
    <source>
        <strain evidence="6 7">Cbm 6</strain>
    </source>
</reference>
<dbReference type="PANTHER" id="PTHR45527">
    <property type="entry name" value="NONRIBOSOMAL PEPTIDE SYNTHETASE"/>
    <property type="match status" value="1"/>
</dbReference>
<dbReference type="Gene3D" id="1.10.1200.10">
    <property type="entry name" value="ACP-like"/>
    <property type="match status" value="1"/>
</dbReference>
<sequence length="703" mass="78738">MARGYLGRPDLTAERFVPNPFSQEPGARLYRTGDLVRWLPSGSLEFLGRIDEQVKLRGFRIEPSEVSSVLREHPSVLDAFTLLREDSPGLQRLVSYVVSRDDEPEETVLRATLKGRLPEYMVPATFVFLDALPLTPNGKLDRRALPVPGTSAARAAAQVPPRTLVEELLVGLWAELLGVERVGIHDDFFDLGGHSLAATQLVARIRAVFDVDISLQELFDLPTVAKLAERLAAPRAGAPARPPPISPTQETGDVPLSFAQAAYWSPERMGAGSIYNRVLTPLRLEGRLDVEALRMALEELVRRHEPLRTSFPVVDGQSVQRVAPPMPWVLPVEDLSHVPEEAREAEVLRRLNEEGWRPFDMEQGPLMRTLLYRLSDELHVLMLAIHHAVTDLVSGGVMMNELSALYGAFSEDQPSPLPELTLSYRDYTLWQREWMQGEVLEHHRAYWSRRLADPPPPPPLPFDHPRPEVGSFHKGVHTFTLSREVSDELRALARREGVTPFMLGLAAFQTFLARMTRQEELMVGFVHANRPRPELEPLVGMFASYLLLRTNLSGNPHFREVLRRVRAGYLEASEHQALPHAELVELLRPEKVDSRPLSPIGYVFQGSAPVTTTVAGLAIRVMHVELELLLNDLQLLLVDGPEGLVGRLEYRTELFEPETIAAMAEALQTQLTQVVEDPDRPLEALSPLPARLLPAPSKERELA</sequence>
<evidence type="ECO:0000256" key="2">
    <source>
        <dbReference type="ARBA" id="ARBA00022450"/>
    </source>
</evidence>
<dbReference type="InterPro" id="IPR036736">
    <property type="entry name" value="ACP-like_sf"/>
</dbReference>
<feature type="domain" description="Carrier" evidence="5">
    <location>
        <begin position="160"/>
        <end position="235"/>
    </location>
</feature>
<dbReference type="SMART" id="SM00823">
    <property type="entry name" value="PKS_PP"/>
    <property type="match status" value="1"/>
</dbReference>
<dbReference type="Gene3D" id="3.30.559.10">
    <property type="entry name" value="Chloramphenicol acetyltransferase-like domain"/>
    <property type="match status" value="1"/>
</dbReference>
<dbReference type="SUPFAM" id="SSF52777">
    <property type="entry name" value="CoA-dependent acyltransferases"/>
    <property type="match status" value="2"/>
</dbReference>
<dbReference type="InterPro" id="IPR020806">
    <property type="entry name" value="PKS_PP-bd"/>
</dbReference>
<dbReference type="Proteomes" id="UP001611383">
    <property type="component" value="Chromosome"/>
</dbReference>
<dbReference type="Gene3D" id="3.30.559.30">
    <property type="entry name" value="Nonribosomal peptide synthetase, condensation domain"/>
    <property type="match status" value="1"/>
</dbReference>
<dbReference type="Pfam" id="PF00668">
    <property type="entry name" value="Condensation"/>
    <property type="match status" value="1"/>
</dbReference>
<feature type="region of interest" description="Disordered" evidence="4">
    <location>
        <begin position="680"/>
        <end position="703"/>
    </location>
</feature>
<dbReference type="InterPro" id="IPR025110">
    <property type="entry name" value="AMP-bd_C"/>
</dbReference>
<dbReference type="CDD" id="cd19531">
    <property type="entry name" value="LCL_NRPS-like"/>
    <property type="match status" value="1"/>
</dbReference>
<dbReference type="EMBL" id="CP043494">
    <property type="protein sequence ID" value="WNG47517.1"/>
    <property type="molecule type" value="Genomic_DNA"/>
</dbReference>
<dbReference type="InterPro" id="IPR006162">
    <property type="entry name" value="Ppantetheine_attach_site"/>
</dbReference>